<dbReference type="KEGG" id="shg:Sph21_3929"/>
<dbReference type="OrthoDB" id="799252at2"/>
<dbReference type="HOGENOM" id="CLU_2702937_0_0_10"/>
<name>F4C2K4_SPHS2</name>
<protein>
    <submittedName>
        <fullName evidence="1">Uncharacterized protein</fullName>
    </submittedName>
</protein>
<reference evidence="1" key="1">
    <citation type="submission" date="2011-03" db="EMBL/GenBank/DDBJ databases">
        <title>Complete sequence of Sphingobacterium sp. 21.</title>
        <authorList>
            <consortium name="US DOE Joint Genome Institute"/>
            <person name="Lucas S."/>
            <person name="Copeland A."/>
            <person name="Lapidus A."/>
            <person name="Cheng J.-F."/>
            <person name="Goodwin L."/>
            <person name="Pitluck S."/>
            <person name="Davenport K."/>
            <person name="Detter J.C."/>
            <person name="Han C."/>
            <person name="Tapia R."/>
            <person name="Land M."/>
            <person name="Hauser L."/>
            <person name="Kyrpides N."/>
            <person name="Ivanova N."/>
            <person name="Ovchinnikova G."/>
            <person name="Pagani I."/>
            <person name="Siebers A.K."/>
            <person name="Allgaier M."/>
            <person name="Thelen M.P."/>
            <person name="Hugenholtz P."/>
            <person name="Woyke T."/>
        </authorList>
    </citation>
    <scope>NUCLEOTIDE SEQUENCE</scope>
    <source>
        <strain evidence="1">21</strain>
    </source>
</reference>
<dbReference type="EMBL" id="CP002584">
    <property type="protein sequence ID" value="ADZ80463.1"/>
    <property type="molecule type" value="Genomic_DNA"/>
</dbReference>
<gene>
    <name evidence="1" type="ordered locus">Sph21_3929</name>
</gene>
<dbReference type="STRING" id="743722.Sph21_3929"/>
<proteinExistence type="predicted"/>
<sequence>MHTDKEIKDWVCSHIHQLIQENEASSETEFKTGVDIEGEDGRVHTYTVFLERSNINDREEWIVRNIVRPEQLQ</sequence>
<dbReference type="PATRIC" id="fig|743722.3.peg.4190"/>
<dbReference type="AlphaFoldDB" id="F4C2K4"/>
<evidence type="ECO:0000313" key="1">
    <source>
        <dbReference type="EMBL" id="ADZ80463.1"/>
    </source>
</evidence>
<organism evidence="1">
    <name type="scientific">Sphingobacterium sp. (strain 21)</name>
    <dbReference type="NCBI Taxonomy" id="743722"/>
    <lineage>
        <taxon>Bacteria</taxon>
        <taxon>Pseudomonadati</taxon>
        <taxon>Bacteroidota</taxon>
        <taxon>Sphingobacteriia</taxon>
        <taxon>Sphingobacteriales</taxon>
        <taxon>Sphingobacteriaceae</taxon>
        <taxon>Sphingobacterium</taxon>
    </lineage>
</organism>
<accession>F4C2K4</accession>